<evidence type="ECO:0000313" key="2">
    <source>
        <dbReference type="Proteomes" id="UP001605036"/>
    </source>
</evidence>
<organism evidence="1 2">
    <name type="scientific">Riccia fluitans</name>
    <dbReference type="NCBI Taxonomy" id="41844"/>
    <lineage>
        <taxon>Eukaryota</taxon>
        <taxon>Viridiplantae</taxon>
        <taxon>Streptophyta</taxon>
        <taxon>Embryophyta</taxon>
        <taxon>Marchantiophyta</taxon>
        <taxon>Marchantiopsida</taxon>
        <taxon>Marchantiidae</taxon>
        <taxon>Marchantiales</taxon>
        <taxon>Ricciaceae</taxon>
        <taxon>Riccia</taxon>
    </lineage>
</organism>
<sequence length="143" mass="16633">MEKKKKEILECRYQDLRKATKDWFSDCKRRSRNITGVWANTIPAFEVLIVVPEAFQSFSYLILNKAVQVFTMRKIPEAVLDEESNYINPSVFPLLQPLWKISKVWICTMSPSFGCGWPEKCQGQGFDDDEDKIMPTPTVKIHK</sequence>
<keyword evidence="2" id="KW-1185">Reference proteome</keyword>
<comment type="caution">
    <text evidence="1">The sequence shown here is derived from an EMBL/GenBank/DDBJ whole genome shotgun (WGS) entry which is preliminary data.</text>
</comment>
<dbReference type="Proteomes" id="UP001605036">
    <property type="component" value="Unassembled WGS sequence"/>
</dbReference>
<gene>
    <name evidence="1" type="ORF">R1flu_013503</name>
</gene>
<dbReference type="EMBL" id="JBHFFA010000004">
    <property type="protein sequence ID" value="KAL2628817.1"/>
    <property type="molecule type" value="Genomic_DNA"/>
</dbReference>
<evidence type="ECO:0000313" key="1">
    <source>
        <dbReference type="EMBL" id="KAL2628817.1"/>
    </source>
</evidence>
<dbReference type="AlphaFoldDB" id="A0ABD1YDK1"/>
<name>A0ABD1YDK1_9MARC</name>
<proteinExistence type="predicted"/>
<reference evidence="1 2" key="1">
    <citation type="submission" date="2024-09" db="EMBL/GenBank/DDBJ databases">
        <title>Chromosome-scale assembly of Riccia fluitans.</title>
        <authorList>
            <person name="Paukszto L."/>
            <person name="Sawicki J."/>
            <person name="Karawczyk K."/>
            <person name="Piernik-Szablinska J."/>
            <person name="Szczecinska M."/>
            <person name="Mazdziarz M."/>
        </authorList>
    </citation>
    <scope>NUCLEOTIDE SEQUENCE [LARGE SCALE GENOMIC DNA]</scope>
    <source>
        <strain evidence="1">Rf_01</strain>
        <tissue evidence="1">Aerial parts of the thallus</tissue>
    </source>
</reference>
<accession>A0ABD1YDK1</accession>
<protein>
    <submittedName>
        <fullName evidence="1">Uncharacterized protein</fullName>
    </submittedName>
</protein>